<keyword evidence="2" id="KW-1185">Reference proteome</keyword>
<dbReference type="AlphaFoldDB" id="A0A3T0E627"/>
<protein>
    <submittedName>
        <fullName evidence="1">Uncharacterized protein</fullName>
    </submittedName>
</protein>
<name>A0A3T0E627_9PROT</name>
<organism evidence="1 2">
    <name type="scientific">Glycocaulis alkaliphilus</name>
    <dbReference type="NCBI Taxonomy" id="1434191"/>
    <lineage>
        <taxon>Bacteria</taxon>
        <taxon>Pseudomonadati</taxon>
        <taxon>Pseudomonadota</taxon>
        <taxon>Alphaproteobacteria</taxon>
        <taxon>Maricaulales</taxon>
        <taxon>Maricaulaceae</taxon>
        <taxon>Glycocaulis</taxon>
    </lineage>
</organism>
<evidence type="ECO:0000313" key="1">
    <source>
        <dbReference type="EMBL" id="AZU02834.1"/>
    </source>
</evidence>
<dbReference type="KEGG" id="gak:X907_0286"/>
<dbReference type="OrthoDB" id="9854284at2"/>
<gene>
    <name evidence="1" type="ORF">X907_0286</name>
</gene>
<reference evidence="1 2" key="1">
    <citation type="submission" date="2016-12" db="EMBL/GenBank/DDBJ databases">
        <title>The genome of dimorphic prosthecate Glycocaulis alkaliphilus 6b-8t, isolated from crude oil dictates its adaptability in petroleum environments.</title>
        <authorList>
            <person name="Wu X.-L."/>
            <person name="Geng S."/>
        </authorList>
    </citation>
    <scope>NUCLEOTIDE SEQUENCE [LARGE SCALE GENOMIC DNA]</scope>
    <source>
        <strain evidence="1 2">6B-8</strain>
    </source>
</reference>
<accession>A0A3T0E627</accession>
<dbReference type="InterPro" id="IPR013324">
    <property type="entry name" value="RNA_pol_sigma_r3/r4-like"/>
</dbReference>
<dbReference type="Proteomes" id="UP000286954">
    <property type="component" value="Chromosome"/>
</dbReference>
<evidence type="ECO:0000313" key="2">
    <source>
        <dbReference type="Proteomes" id="UP000286954"/>
    </source>
</evidence>
<dbReference type="EMBL" id="CP018911">
    <property type="protein sequence ID" value="AZU02834.1"/>
    <property type="molecule type" value="Genomic_DNA"/>
</dbReference>
<dbReference type="SUPFAM" id="SSF88659">
    <property type="entry name" value="Sigma3 and sigma4 domains of RNA polymerase sigma factors"/>
    <property type="match status" value="1"/>
</dbReference>
<dbReference type="Gene3D" id="1.20.140.160">
    <property type="match status" value="1"/>
</dbReference>
<proteinExistence type="predicted"/>
<sequence>MPVSKLPLAIRLHRYGFLLTADLAAAGIVLGRLLADTPANDPDAQLTSTERELFRQFTSRLQHASPVANTNLRSFPASAPASPASFAAALWGLPFTARASLILVCVEGFSLAETAFILDLPLHRAEQSMLSGLFTLQPGTE</sequence>
<dbReference type="RefSeq" id="WP_127565284.1">
    <property type="nucleotide sequence ID" value="NZ_BMFB01000006.1"/>
</dbReference>